<reference evidence="1" key="1">
    <citation type="journal article" date="2015" name="Nature">
        <title>Complex archaea that bridge the gap between prokaryotes and eukaryotes.</title>
        <authorList>
            <person name="Spang A."/>
            <person name="Saw J.H."/>
            <person name="Jorgensen S.L."/>
            <person name="Zaremba-Niedzwiedzka K."/>
            <person name="Martijn J."/>
            <person name="Lind A.E."/>
            <person name="van Eijk R."/>
            <person name="Schleper C."/>
            <person name="Guy L."/>
            <person name="Ettema T.J."/>
        </authorList>
    </citation>
    <scope>NUCLEOTIDE SEQUENCE</scope>
</reference>
<feature type="non-terminal residue" evidence="1">
    <location>
        <position position="1"/>
    </location>
</feature>
<evidence type="ECO:0008006" key="2">
    <source>
        <dbReference type="Google" id="ProtNLM"/>
    </source>
</evidence>
<dbReference type="AlphaFoldDB" id="A0A0F9AFF2"/>
<evidence type="ECO:0000313" key="1">
    <source>
        <dbReference type="EMBL" id="KKL08155.1"/>
    </source>
</evidence>
<name>A0A0F9AFF2_9ZZZZ</name>
<gene>
    <name evidence="1" type="ORF">LCGC14_2578730</name>
</gene>
<dbReference type="EMBL" id="LAZR01042995">
    <property type="protein sequence ID" value="KKL08155.1"/>
    <property type="molecule type" value="Genomic_DNA"/>
</dbReference>
<comment type="caution">
    <text evidence="1">The sequence shown here is derived from an EMBL/GenBank/DDBJ whole genome shotgun (WGS) entry which is preliminary data.</text>
</comment>
<accession>A0A0F9AFF2</accession>
<protein>
    <recommendedName>
        <fullName evidence="2">ATP-grasp domain-containing protein</fullName>
    </recommendedName>
</protein>
<organism evidence="1">
    <name type="scientific">marine sediment metagenome</name>
    <dbReference type="NCBI Taxonomy" id="412755"/>
    <lineage>
        <taxon>unclassified sequences</taxon>
        <taxon>metagenomes</taxon>
        <taxon>ecological metagenomes</taxon>
    </lineage>
</organism>
<sequence length="71" mass="8202">IRTIDSTPYFIEINPRFGGASNIAFKAGMESPLKILQIIKGENVKQFIGEFRENLIMLRYTQDFFITKDKS</sequence>
<dbReference type="Gene3D" id="3.30.470.20">
    <property type="entry name" value="ATP-grasp fold, B domain"/>
    <property type="match status" value="1"/>
</dbReference>
<proteinExistence type="predicted"/>